<evidence type="ECO:0000313" key="2">
    <source>
        <dbReference type="EMBL" id="UVI30784.1"/>
    </source>
</evidence>
<organism evidence="2 3">
    <name type="scientific">Paenibacillus spongiae</name>
    <dbReference type="NCBI Taxonomy" id="2909671"/>
    <lineage>
        <taxon>Bacteria</taxon>
        <taxon>Bacillati</taxon>
        <taxon>Bacillota</taxon>
        <taxon>Bacilli</taxon>
        <taxon>Bacillales</taxon>
        <taxon>Paenibacillaceae</taxon>
        <taxon>Paenibacillus</taxon>
    </lineage>
</organism>
<sequence length="54" mass="5752">MLQGAFLVGSSLFLGCVLYCADKKVIRGRFVILWITIGLVNVGAAIMPLLASVI</sequence>
<dbReference type="Proteomes" id="UP001057877">
    <property type="component" value="Chromosome"/>
</dbReference>
<keyword evidence="1" id="KW-1133">Transmembrane helix</keyword>
<proteinExistence type="predicted"/>
<name>A0ABY5SAL6_9BACL</name>
<gene>
    <name evidence="2" type="ORF">L1F29_02580</name>
</gene>
<keyword evidence="1" id="KW-0812">Transmembrane</keyword>
<evidence type="ECO:0000313" key="3">
    <source>
        <dbReference type="Proteomes" id="UP001057877"/>
    </source>
</evidence>
<dbReference type="RefSeq" id="WP_258386847.1">
    <property type="nucleotide sequence ID" value="NZ_CP091430.1"/>
</dbReference>
<keyword evidence="1" id="KW-0472">Membrane</keyword>
<evidence type="ECO:0000256" key="1">
    <source>
        <dbReference type="SAM" id="Phobius"/>
    </source>
</evidence>
<accession>A0ABY5SAL6</accession>
<reference evidence="2" key="1">
    <citation type="submission" date="2022-01" db="EMBL/GenBank/DDBJ databases">
        <title>Paenibacillus spongiae sp. nov., isolated from marine sponge.</title>
        <authorList>
            <person name="Li Z."/>
            <person name="Zhang M."/>
        </authorList>
    </citation>
    <scope>NUCLEOTIDE SEQUENCE</scope>
    <source>
        <strain evidence="2">PHS-Z3</strain>
    </source>
</reference>
<protein>
    <submittedName>
        <fullName evidence="2">Uncharacterized protein</fullName>
    </submittedName>
</protein>
<feature type="transmembrane region" description="Helical" evidence="1">
    <location>
        <begin position="30"/>
        <end position="51"/>
    </location>
</feature>
<dbReference type="EMBL" id="CP091430">
    <property type="protein sequence ID" value="UVI30784.1"/>
    <property type="molecule type" value="Genomic_DNA"/>
</dbReference>
<keyword evidence="3" id="KW-1185">Reference proteome</keyword>